<reference evidence="1" key="1">
    <citation type="submission" date="2006-08" db="EMBL/GenBank/DDBJ databases">
        <title>Complete sequence of Chromosome 2 of Burkholderia cepacia AMMD.</title>
        <authorList>
            <consortium name="US DOE Joint Genome Institute"/>
            <person name="Copeland A."/>
            <person name="Lucas S."/>
            <person name="Lapidus A."/>
            <person name="Barry K."/>
            <person name="Detter J.C."/>
            <person name="Glavina del Rio T."/>
            <person name="Hammon N."/>
            <person name="Israni S."/>
            <person name="Pitluck S."/>
            <person name="Bruce D."/>
            <person name="Chain P."/>
            <person name="Malfatti S."/>
            <person name="Shin M."/>
            <person name="Vergez L."/>
            <person name="Schmutz J."/>
            <person name="Larimer F."/>
            <person name="Land M."/>
            <person name="Hauser L."/>
            <person name="Kyrpides N."/>
            <person name="Kim E."/>
            <person name="Parke J."/>
            <person name="Coenye T."/>
            <person name="Konstantinidis K."/>
            <person name="Ramette A."/>
            <person name="Tiedje J."/>
            <person name="Richardson P."/>
        </authorList>
    </citation>
    <scope>NUCLEOTIDE SEQUENCE</scope>
    <source>
        <strain evidence="1">AMMD</strain>
    </source>
</reference>
<evidence type="ECO:0000313" key="1">
    <source>
        <dbReference type="EMBL" id="ABI90083.1"/>
    </source>
</evidence>
<proteinExistence type="predicted"/>
<dbReference type="KEGG" id="bam:Bamb_4533"/>
<organism evidence="1 2">
    <name type="scientific">Burkholderia ambifaria (strain ATCC BAA-244 / DSM 16087 / CCUG 44356 / LMG 19182 / AMMD)</name>
    <name type="common">Burkholderia cepacia (strain AMMD)</name>
    <dbReference type="NCBI Taxonomy" id="339670"/>
    <lineage>
        <taxon>Bacteria</taxon>
        <taxon>Pseudomonadati</taxon>
        <taxon>Pseudomonadota</taxon>
        <taxon>Betaproteobacteria</taxon>
        <taxon>Burkholderiales</taxon>
        <taxon>Burkholderiaceae</taxon>
        <taxon>Burkholderia</taxon>
        <taxon>Burkholderia cepacia complex</taxon>
    </lineage>
</organism>
<keyword evidence="2" id="KW-1185">Reference proteome</keyword>
<gene>
    <name evidence="1" type="ordered locus">Bamb_4533</name>
</gene>
<evidence type="ECO:0000313" key="2">
    <source>
        <dbReference type="Proteomes" id="UP000000662"/>
    </source>
</evidence>
<dbReference type="AlphaFoldDB" id="Q0B6Z0"/>
<sequence length="111" mass="12532">MVRGSSVEPCNALLLRRRDGVPFLTGEHDLLIRRSLLFVQVPVFVLNPRGEVEMPAAPERLRDEHAAVVVAFRKLVHAPIAYVRIRDADARRQRIHMAACRRSAKLRSTAA</sequence>
<name>Q0B6Z0_BURCM</name>
<accession>Q0B6Z0</accession>
<dbReference type="EMBL" id="CP000441">
    <property type="protein sequence ID" value="ABI90083.1"/>
    <property type="molecule type" value="Genomic_DNA"/>
</dbReference>
<dbReference type="Proteomes" id="UP000000662">
    <property type="component" value="Chromosome 2"/>
</dbReference>
<protein>
    <submittedName>
        <fullName evidence="1">Uncharacterized protein</fullName>
    </submittedName>
</protein>